<sequence length="69" mass="7619">MKKHFASLAFWLLTTKVLGNGFLQIDKLFTIPTEGLALLLSPDPISLEVGAKMDYAFGNALRNRIQILG</sequence>
<reference evidence="1 2" key="1">
    <citation type="submission" date="2018-05" db="EMBL/GenBank/DDBJ databases">
        <title>Complete genome sequence of Arcticibacterium luteifluviistationis SM1504T, a cytophagaceae bacterium isolated from Arctic surface seawater.</title>
        <authorList>
            <person name="Li Y."/>
            <person name="Qin Q.-L."/>
        </authorList>
    </citation>
    <scope>NUCLEOTIDE SEQUENCE [LARGE SCALE GENOMIC DNA]</scope>
    <source>
        <strain evidence="1 2">SM1504</strain>
    </source>
</reference>
<name>A0A2Z4G7E2_9BACT</name>
<evidence type="ECO:0000313" key="1">
    <source>
        <dbReference type="EMBL" id="AWV97084.1"/>
    </source>
</evidence>
<dbReference type="Proteomes" id="UP000249873">
    <property type="component" value="Chromosome"/>
</dbReference>
<protein>
    <submittedName>
        <fullName evidence="1">Uncharacterized protein</fullName>
    </submittedName>
</protein>
<gene>
    <name evidence="1" type="ORF">DJ013_02385</name>
</gene>
<organism evidence="1 2">
    <name type="scientific">Arcticibacterium luteifluviistationis</name>
    <dbReference type="NCBI Taxonomy" id="1784714"/>
    <lineage>
        <taxon>Bacteria</taxon>
        <taxon>Pseudomonadati</taxon>
        <taxon>Bacteroidota</taxon>
        <taxon>Cytophagia</taxon>
        <taxon>Cytophagales</taxon>
        <taxon>Leadbetterellaceae</taxon>
        <taxon>Arcticibacterium</taxon>
    </lineage>
</organism>
<proteinExistence type="predicted"/>
<keyword evidence="2" id="KW-1185">Reference proteome</keyword>
<dbReference type="AlphaFoldDB" id="A0A2Z4G7E2"/>
<dbReference type="KEGG" id="als:DJ013_02385"/>
<dbReference type="RefSeq" id="WP_111370186.1">
    <property type="nucleotide sequence ID" value="NZ_CP029480.1"/>
</dbReference>
<dbReference type="EMBL" id="CP029480">
    <property type="protein sequence ID" value="AWV97084.1"/>
    <property type="molecule type" value="Genomic_DNA"/>
</dbReference>
<evidence type="ECO:0000313" key="2">
    <source>
        <dbReference type="Proteomes" id="UP000249873"/>
    </source>
</evidence>
<accession>A0A2Z4G7E2</accession>